<name>A0A2A7A4Y0_9FIRM</name>
<sequence>MNIQKFISTYKCRLCGKTFQSVGTPNINNAYAEVFDIAMYHSGVRKGLNEVRSPSLFGIHHCDDGSVGLADLQGMKKVGGSDG</sequence>
<protein>
    <submittedName>
        <fullName evidence="1">Uncharacterized protein</fullName>
    </submittedName>
</protein>
<proteinExistence type="predicted"/>
<reference evidence="1" key="2">
    <citation type="submission" date="2017-07" db="EMBL/GenBank/DDBJ databases">
        <authorList>
            <person name="Sun Z.S."/>
            <person name="Albrecht U."/>
            <person name="Echele G."/>
            <person name="Lee C.C."/>
        </authorList>
    </citation>
    <scope>NUCLEOTIDE SEQUENCE</scope>
    <source>
        <strain evidence="1">CNCM I 4573</strain>
        <strain evidence="2">CNCM I 4575</strain>
    </source>
</reference>
<dbReference type="Proteomes" id="UP000220157">
    <property type="component" value="Unassembled WGS sequence"/>
</dbReference>
<dbReference type="AlphaFoldDB" id="A0A2A7A4Y0"/>
<accession>A0A2A7A4Y0</accession>
<organism evidence="1 4">
    <name type="scientific">Faecalibacterium prausnitzii</name>
    <dbReference type="NCBI Taxonomy" id="853"/>
    <lineage>
        <taxon>Bacteria</taxon>
        <taxon>Bacillati</taxon>
        <taxon>Bacillota</taxon>
        <taxon>Clostridia</taxon>
        <taxon>Eubacteriales</taxon>
        <taxon>Oscillospiraceae</taxon>
        <taxon>Faecalibacterium</taxon>
    </lineage>
</organism>
<evidence type="ECO:0000313" key="1">
    <source>
        <dbReference type="EMBL" id="PDX74177.1"/>
    </source>
</evidence>
<comment type="caution">
    <text evidence="1">The sequence shown here is derived from an EMBL/GenBank/DDBJ whole genome shotgun (WGS) entry which is preliminary data.</text>
</comment>
<dbReference type="EMBL" id="NMTY01000015">
    <property type="protein sequence ID" value="PDX81449.1"/>
    <property type="molecule type" value="Genomic_DNA"/>
</dbReference>
<dbReference type="EMBL" id="NMTW01000053">
    <property type="protein sequence ID" value="PDX74177.1"/>
    <property type="molecule type" value="Genomic_DNA"/>
</dbReference>
<evidence type="ECO:0000313" key="3">
    <source>
        <dbReference type="Proteomes" id="UP000220005"/>
    </source>
</evidence>
<evidence type="ECO:0000313" key="4">
    <source>
        <dbReference type="Proteomes" id="UP000220157"/>
    </source>
</evidence>
<reference evidence="3 4" key="1">
    <citation type="journal article" date="2017" name="Front. Microbiol.">
        <title>New Insights into the Diversity of the Genus Faecalibacterium.</title>
        <authorList>
            <person name="Benevides L."/>
            <person name="Burman S."/>
            <person name="Martin R."/>
            <person name="Robert V."/>
            <person name="Thomas M."/>
            <person name="Miquel S."/>
            <person name="Chain F."/>
            <person name="Sokol H."/>
            <person name="Bermudez-Humaran L.G."/>
            <person name="Morrison M."/>
            <person name="Langella P."/>
            <person name="Azevedo V.A."/>
            <person name="Chatel J.M."/>
            <person name="Soares S."/>
        </authorList>
    </citation>
    <scope>NUCLEOTIDE SEQUENCE [LARGE SCALE GENOMIC DNA]</scope>
    <source>
        <strain evidence="1 4">CNCM I 4573</strain>
        <strain evidence="2 3">CNCM I 4575</strain>
    </source>
</reference>
<gene>
    <name evidence="1" type="ORF">CGS56_14140</name>
    <name evidence="2" type="ORF">CGS58_07090</name>
</gene>
<dbReference type="RefSeq" id="WP_097786184.1">
    <property type="nucleotide sequence ID" value="NZ_NMTW01000053.1"/>
</dbReference>
<dbReference type="Proteomes" id="UP000220005">
    <property type="component" value="Unassembled WGS sequence"/>
</dbReference>
<evidence type="ECO:0000313" key="2">
    <source>
        <dbReference type="EMBL" id="PDX81449.1"/>
    </source>
</evidence>